<evidence type="ECO:0000256" key="5">
    <source>
        <dbReference type="ARBA" id="ARBA00022771"/>
    </source>
</evidence>
<dbReference type="OrthoDB" id="10069059at2759"/>
<evidence type="ECO:0000256" key="7">
    <source>
        <dbReference type="ARBA" id="ARBA00023015"/>
    </source>
</evidence>
<dbReference type="GO" id="GO:0005634">
    <property type="term" value="C:nucleus"/>
    <property type="evidence" value="ECO:0007669"/>
    <property type="project" value="UniProtKB-SubCell"/>
</dbReference>
<evidence type="ECO:0000256" key="6">
    <source>
        <dbReference type="ARBA" id="ARBA00022833"/>
    </source>
</evidence>
<feature type="region of interest" description="Disordered" evidence="11">
    <location>
        <begin position="1288"/>
        <end position="1460"/>
    </location>
</feature>
<evidence type="ECO:0000256" key="4">
    <source>
        <dbReference type="ARBA" id="ARBA00022737"/>
    </source>
</evidence>
<evidence type="ECO:0000256" key="2">
    <source>
        <dbReference type="ARBA" id="ARBA00010194"/>
    </source>
</evidence>
<keyword evidence="6" id="KW-0862">Zinc</keyword>
<dbReference type="PANTHER" id="PTHR10816:SF15">
    <property type="entry name" value="MYELIN TRANSCRIPTION FACTOR 1-LIKE PROTEIN"/>
    <property type="match status" value="1"/>
</dbReference>
<dbReference type="GO" id="GO:0000978">
    <property type="term" value="F:RNA polymerase II cis-regulatory region sequence-specific DNA binding"/>
    <property type="evidence" value="ECO:0007669"/>
    <property type="project" value="TreeGrafter"/>
</dbReference>
<dbReference type="Pfam" id="PF01530">
    <property type="entry name" value="zf-C2HC"/>
    <property type="match status" value="5"/>
</dbReference>
<feature type="coiled-coil region" evidence="10">
    <location>
        <begin position="1659"/>
        <end position="1693"/>
    </location>
</feature>
<keyword evidence="9" id="KW-0539">Nucleus</keyword>
<evidence type="ECO:0000256" key="8">
    <source>
        <dbReference type="ARBA" id="ARBA00023163"/>
    </source>
</evidence>
<dbReference type="GO" id="GO:0000981">
    <property type="term" value="F:DNA-binding transcription factor activity, RNA polymerase II-specific"/>
    <property type="evidence" value="ECO:0007669"/>
    <property type="project" value="TreeGrafter"/>
</dbReference>
<feature type="compositionally biased region" description="Low complexity" evidence="11">
    <location>
        <begin position="1049"/>
        <end position="1065"/>
    </location>
</feature>
<comment type="subcellular location">
    <subcellularLocation>
        <location evidence="1">Nucleus</location>
    </subcellularLocation>
</comment>
<dbReference type="KEGG" id="bgt:106063527"/>
<dbReference type="InterPro" id="IPR036060">
    <property type="entry name" value="Znf_C2H2C_sf"/>
</dbReference>
<dbReference type="GeneID" id="106063527"/>
<evidence type="ECO:0000313" key="12">
    <source>
        <dbReference type="Proteomes" id="UP001165740"/>
    </source>
</evidence>
<dbReference type="RefSeq" id="XP_013077378.2">
    <property type="nucleotide sequence ID" value="XM_013221924.2"/>
</dbReference>
<feature type="compositionally biased region" description="Basic and acidic residues" evidence="11">
    <location>
        <begin position="80"/>
        <end position="94"/>
    </location>
</feature>
<gene>
    <name evidence="13" type="primary">LOC106063527</name>
</gene>
<feature type="compositionally biased region" description="Low complexity" evidence="11">
    <location>
        <begin position="1605"/>
        <end position="1615"/>
    </location>
</feature>
<evidence type="ECO:0000256" key="9">
    <source>
        <dbReference type="ARBA" id="ARBA00023242"/>
    </source>
</evidence>
<feature type="compositionally biased region" description="Low complexity" evidence="11">
    <location>
        <begin position="1431"/>
        <end position="1449"/>
    </location>
</feature>
<keyword evidence="5" id="KW-0863">Zinc-finger</keyword>
<dbReference type="FunFam" id="4.10.320.30:FF:000001">
    <property type="entry name" value="Myelin transcription factor 1-like, a"/>
    <property type="match status" value="4"/>
</dbReference>
<feature type="compositionally biased region" description="Basic and acidic residues" evidence="11">
    <location>
        <begin position="1303"/>
        <end position="1312"/>
    </location>
</feature>
<keyword evidence="12" id="KW-1185">Reference proteome</keyword>
<keyword evidence="3" id="KW-0479">Metal-binding</keyword>
<keyword evidence="7" id="KW-0805">Transcription regulation</keyword>
<feature type="compositionally biased region" description="Polar residues" evidence="11">
    <location>
        <begin position="1364"/>
        <end position="1374"/>
    </location>
</feature>
<feature type="compositionally biased region" description="Low complexity" evidence="11">
    <location>
        <begin position="1380"/>
        <end position="1402"/>
    </location>
</feature>
<comment type="similarity">
    <text evidence="2">Belongs to the MYT1 family.</text>
</comment>
<feature type="compositionally biased region" description="Polar residues" evidence="11">
    <location>
        <begin position="121"/>
        <end position="139"/>
    </location>
</feature>
<evidence type="ECO:0000313" key="13">
    <source>
        <dbReference type="RefSeq" id="XP_013077378.2"/>
    </source>
</evidence>
<evidence type="ECO:0000256" key="10">
    <source>
        <dbReference type="SAM" id="Coils"/>
    </source>
</evidence>
<proteinExistence type="inferred from homology"/>
<accession>A0A9U8E958</accession>
<reference evidence="13" key="1">
    <citation type="submission" date="2025-08" db="UniProtKB">
        <authorList>
            <consortium name="RefSeq"/>
        </authorList>
    </citation>
    <scope>IDENTIFICATION</scope>
</reference>
<dbReference type="Gene3D" id="4.10.320.30">
    <property type="match status" value="5"/>
</dbReference>
<evidence type="ECO:0000256" key="3">
    <source>
        <dbReference type="ARBA" id="ARBA00022723"/>
    </source>
</evidence>
<sequence length="1782" mass="194574">MVKTVKTKGQVMDNRIQDVRRSRSLGTIGTRKSIDELASKKPSKSPLRSNKVIGQPKIPNSSPQPKGRKQRMSQIRKSKDKNSLTETSIDKIDSTSKVQPQKLDKNSPEWQKSTNEEKTKVNINVQLTPASQSTRSKINSLPLVKSSLAKKNSPKVDKTATPSTSNRSRRKLISTPDKDKESSDNDDEVQLNFSRVSQAVVKQEHSSPKILKMEDTLTPTKVINASLTTRTSSRLKAGKNVHINCGNLKNSQKIVKCLNKPVKLEVDSSHDHQAEQGKVDVLEELGDSKSRQDVFKTEVADVYDKNKSRKLEIKTKAAKRTSDASELCEIVQRERKKRKEVHDSHAVLDKKAEVAGEVKTEGALTENIHFQTSLVTDKEVDKDTNCRMTLSENSEIVNQNEKDNTLLSEKLDEIEFKLDRHDSAIKEDFISNELSLSTFSLESQNVVPDMTGKNYTEISPLLDSAQTNLEGINRTGCTDITSKNFDSFGDKIGSDVNLCEDPVSFGTGKNAEMDNDDNVQLSQELSAENAISGTEMAAGISSEEPEADSSLETVSPSEHLVLENSQAHSNKLEEDDLGCTVKVLNVMTLNEHELSEASPNVSIINDDCNADVLISSSTEEPESSNRDEVEICENDNLDLGIDNSALNEDIKPDPAELEKSLLKLAALGKSGCPLDSASATDSASAVDSDIEIKQEIEDCDTYESTEIKVEIKEEKEEFEVLAEWSADSINDPLEEHNDSDKEMIAEEATAVTVPELQCQTQAANHPVTKRFVFKQAASPVVTTIIRRVESPNVHGTIIKSTASSAPKPESQPLPRKLTIVTPELLESTSKKDTKSSVSSNLTIPLVGTSQKVIKISQSKASDGSTILTPVLNSDIISHDGMKIKLAEAAQTINLQKQGNSSREPATEVTVPFACKRSKSKGEYAPYKFHMTLNKSTKEPSPIICSVAPAKSPEEELLENYKKTLLKIQDRYIDPQDCLEVLEPIVVPKVVEYHSTLSRPYLKAGDFLPKIKSDIPKPTLTAPATQMLIDTDKSVQADVDEEISSDCTGTTPEAPVPVTTSPATSSAVSSTSAVSTTSTWVTVSMTVPSTSVTFATTRTSSSSDTFKNDASQKLQQYSPEDMDDDDCPNVEGILIPKKPHECPCPGCDGTGHITGLYTHHRSISGCPRRSGLPVEMVEALLKNEQLLRCPTPGCNGRGHINNNRSTHRSLSGCPLAAMTRLMSQPSLNHRGGKVMHVVVLPKGDDPTKAMIATCSEKELIRLAAKDFSPTGSNTDRVLRPMILTKQLEPRDIKSAPQITPRGNLAKELEKYSRPESSFQTTDVKAENETAQDIDTKPTTLQPRHVPDRPNILSRRPHMRHKPNVLSRSRPMSVSNKVIRDSGFARSSSPSSTSSSISSMLTESSLEEQKKSVEVGGSGSLESSCDDEDDYISSLSGSQLSSRSSSPSFNPKSPPPSPSHLLEILGSRLSSRQKSEATCPTPGCDGSGHVTGNYTSHRSLSGCPLADRATVQANQVEQKCPTPGCDGSGHVTGNYASHRSLSGCPRAAKLKKILQKEGEKRGETEDPLRCPVPGCDGSGHVTGKYLSHRSASGCPIANKVKGSKPVSESPELELSSSGDGRSDNKCDPSFARARVVISPKELTALQLKAQAGEDLMTDPSLKQLDDEITNLNTMNTQLENQILNLRKQVRTKEKCVLQLISQNKEAKVTLRETAEKLSVLKESLIKILNPLVSQFPDIIQCQQLTVDKLLETVEKIKTLNDTEVNAPYPFMTALRSALREIVVS</sequence>
<feature type="region of interest" description="Disordered" evidence="11">
    <location>
        <begin position="1"/>
        <end position="189"/>
    </location>
</feature>
<dbReference type="Proteomes" id="UP001165740">
    <property type="component" value="Chromosome 5"/>
</dbReference>
<keyword evidence="4" id="KW-0677">Repeat</keyword>
<feature type="region of interest" description="Disordered" evidence="11">
    <location>
        <begin position="1469"/>
        <end position="1488"/>
    </location>
</feature>
<feature type="region of interest" description="Disordered" evidence="11">
    <location>
        <begin position="1595"/>
        <end position="1624"/>
    </location>
</feature>
<feature type="compositionally biased region" description="Basic residues" evidence="11">
    <location>
        <begin position="66"/>
        <end position="79"/>
    </location>
</feature>
<evidence type="ECO:0000256" key="11">
    <source>
        <dbReference type="SAM" id="MobiDB-lite"/>
    </source>
</evidence>
<dbReference type="PANTHER" id="PTHR10816">
    <property type="entry name" value="MYELIN TRANSCRIPTION FACTOR 1-RELATED"/>
    <property type="match status" value="1"/>
</dbReference>
<feature type="region of interest" description="Disordered" evidence="11">
    <location>
        <begin position="797"/>
        <end position="818"/>
    </location>
</feature>
<dbReference type="PROSITE" id="PS51802">
    <property type="entry name" value="ZF_CCHHC"/>
    <property type="match status" value="5"/>
</dbReference>
<evidence type="ECO:0000256" key="1">
    <source>
        <dbReference type="ARBA" id="ARBA00004123"/>
    </source>
</evidence>
<dbReference type="GO" id="GO:0007399">
    <property type="term" value="P:nervous system development"/>
    <property type="evidence" value="ECO:0007669"/>
    <property type="project" value="UniProtKB-KW"/>
</dbReference>
<organism evidence="12 13">
    <name type="scientific">Biomphalaria glabrata</name>
    <name type="common">Bloodfluke planorb</name>
    <name type="synonym">Freshwater snail</name>
    <dbReference type="NCBI Taxonomy" id="6526"/>
    <lineage>
        <taxon>Eukaryota</taxon>
        <taxon>Metazoa</taxon>
        <taxon>Spiralia</taxon>
        <taxon>Lophotrochozoa</taxon>
        <taxon>Mollusca</taxon>
        <taxon>Gastropoda</taxon>
        <taxon>Heterobranchia</taxon>
        <taxon>Euthyneura</taxon>
        <taxon>Panpulmonata</taxon>
        <taxon>Hygrophila</taxon>
        <taxon>Lymnaeoidea</taxon>
        <taxon>Planorbidae</taxon>
        <taxon>Biomphalaria</taxon>
    </lineage>
</organism>
<name>A0A9U8E958_BIOGL</name>
<dbReference type="GO" id="GO:0008270">
    <property type="term" value="F:zinc ion binding"/>
    <property type="evidence" value="ECO:0007669"/>
    <property type="project" value="UniProtKB-KW"/>
</dbReference>
<dbReference type="InterPro" id="IPR002515">
    <property type="entry name" value="Znf_C2H2C"/>
</dbReference>
<keyword evidence="8" id="KW-0804">Transcription</keyword>
<keyword evidence="10" id="KW-0175">Coiled coil</keyword>
<feature type="region of interest" description="Disordered" evidence="11">
    <location>
        <begin position="1043"/>
        <end position="1065"/>
    </location>
</feature>
<protein>
    <submittedName>
        <fullName evidence="13">Uncharacterized protein LOC106063527 isoform X1</fullName>
    </submittedName>
</protein>
<dbReference type="SUPFAM" id="SSF103637">
    <property type="entry name" value="CCHHC domain"/>
    <property type="match status" value="5"/>
</dbReference>
<feature type="compositionally biased region" description="Polar residues" evidence="11">
    <location>
        <begin position="1313"/>
        <end position="1340"/>
    </location>
</feature>